<dbReference type="InterPro" id="IPR011057">
    <property type="entry name" value="Mss4-like_sf"/>
</dbReference>
<dbReference type="InterPro" id="IPR011323">
    <property type="entry name" value="Mss4/transl-control_tumour"/>
</dbReference>
<organism evidence="5 6">
    <name type="scientific">Penicillium thymicola</name>
    <dbReference type="NCBI Taxonomy" id="293382"/>
    <lineage>
        <taxon>Eukaryota</taxon>
        <taxon>Fungi</taxon>
        <taxon>Dikarya</taxon>
        <taxon>Ascomycota</taxon>
        <taxon>Pezizomycotina</taxon>
        <taxon>Eurotiomycetes</taxon>
        <taxon>Eurotiomycetidae</taxon>
        <taxon>Eurotiales</taxon>
        <taxon>Aspergillaceae</taxon>
        <taxon>Penicillium</taxon>
    </lineage>
</organism>
<feature type="region of interest" description="Disordered" evidence="3">
    <location>
        <begin position="1"/>
        <end position="22"/>
    </location>
</feature>
<dbReference type="PANTHER" id="PTHR11991:SF0">
    <property type="entry name" value="TRANSLATIONALLY-CONTROLLED TUMOR PROTEIN"/>
    <property type="match status" value="1"/>
</dbReference>
<dbReference type="AlphaFoldDB" id="A0AAI9TFB2"/>
<dbReference type="InterPro" id="IPR018105">
    <property type="entry name" value="Translational_control_tumour_p"/>
</dbReference>
<evidence type="ECO:0000256" key="3">
    <source>
        <dbReference type="SAM" id="MobiDB-lite"/>
    </source>
</evidence>
<dbReference type="PANTHER" id="PTHR11991">
    <property type="entry name" value="TRANSLATIONALLY CONTROLLED TUMOR PROTEIN-RELATED"/>
    <property type="match status" value="1"/>
</dbReference>
<dbReference type="PRINTS" id="PR01653">
    <property type="entry name" value="TCTPROTEIN"/>
</dbReference>
<dbReference type="Pfam" id="PF00838">
    <property type="entry name" value="TCTP"/>
    <property type="match status" value="1"/>
</dbReference>
<name>A0AAI9TFB2_PENTH</name>
<evidence type="ECO:0000259" key="4">
    <source>
        <dbReference type="PROSITE" id="PS51797"/>
    </source>
</evidence>
<protein>
    <recommendedName>
        <fullName evidence="1">Translationally-controlled tumor protein homolog</fullName>
    </recommendedName>
</protein>
<keyword evidence="6" id="KW-1185">Reference proteome</keyword>
<dbReference type="InterPro" id="IPR034737">
    <property type="entry name" value="TCTP"/>
</dbReference>
<gene>
    <name evidence="5" type="ORF">VN97_g7257</name>
</gene>
<dbReference type="PROSITE" id="PS51797">
    <property type="entry name" value="TCTP_3"/>
    <property type="match status" value="1"/>
</dbReference>
<comment type="caution">
    <text evidence="5">The sequence shown here is derived from an EMBL/GenBank/DDBJ whole genome shotgun (WGS) entry which is preliminary data.</text>
</comment>
<evidence type="ECO:0000313" key="5">
    <source>
        <dbReference type="EMBL" id="KAJ9486092.1"/>
    </source>
</evidence>
<evidence type="ECO:0000256" key="1">
    <source>
        <dbReference type="ARBA" id="ARBA00014759"/>
    </source>
</evidence>
<evidence type="ECO:0000256" key="2">
    <source>
        <dbReference type="PROSITE-ProRule" id="PRU01133"/>
    </source>
</evidence>
<dbReference type="Proteomes" id="UP001227192">
    <property type="component" value="Unassembled WGS sequence"/>
</dbReference>
<evidence type="ECO:0000313" key="6">
    <source>
        <dbReference type="Proteomes" id="UP001227192"/>
    </source>
</evidence>
<dbReference type="PROSITE" id="PS01002">
    <property type="entry name" value="TCTP_1"/>
    <property type="match status" value="1"/>
</dbReference>
<dbReference type="Gene3D" id="2.170.150.10">
    <property type="entry name" value="Metal Binding Protein, Guanine Nucleotide Exchange Factor, Chain A"/>
    <property type="match status" value="1"/>
</dbReference>
<sequence length="233" mass="25849">MVRGGGPDSPIPVRKTSSPPPTIESVFSSLPVPSYFLTPFVFLTYNSAKMLIYTDIVSGDEIVADTFNLVPNKEFDILWECDCRKYLKRANEDFQLEGANPSAEDGEDDGGEGEATMVHDIEDQFRLVWLKAEDGAKPSKESYKTHIKSYLKKLHKNAAAGFAKADDPEAAEKAWKTKAAGAMKKIISNWDNYDVLMGQSMDGDAMHVLIDFREDGVTPYATVWADGLKEIKV</sequence>
<reference evidence="5" key="1">
    <citation type="submission" date="2015-06" db="EMBL/GenBank/DDBJ databases">
        <authorList>
            <person name="Nguyen H."/>
        </authorList>
    </citation>
    <scope>NUCLEOTIDE SEQUENCE</scope>
    <source>
        <strain evidence="5">DAOM 180753</strain>
    </source>
</reference>
<dbReference type="SUPFAM" id="SSF51316">
    <property type="entry name" value="Mss4-like"/>
    <property type="match status" value="1"/>
</dbReference>
<reference evidence="5" key="2">
    <citation type="journal article" date="2016" name="Fungal Biol.">
        <title>Ochratoxin A production by Penicillium thymicola.</title>
        <authorList>
            <person name="Nguyen H.D.T."/>
            <person name="McMullin D.R."/>
            <person name="Ponomareva E."/>
            <person name="Riley R."/>
            <person name="Pomraning K.R."/>
            <person name="Baker S.E."/>
            <person name="Seifert K.A."/>
        </authorList>
    </citation>
    <scope>NUCLEOTIDE SEQUENCE</scope>
    <source>
        <strain evidence="5">DAOM 180753</strain>
    </source>
</reference>
<dbReference type="GO" id="GO:0005737">
    <property type="term" value="C:cytoplasm"/>
    <property type="evidence" value="ECO:0007669"/>
    <property type="project" value="TreeGrafter"/>
</dbReference>
<dbReference type="InterPro" id="IPR018103">
    <property type="entry name" value="Translation_control_tumour_CS"/>
</dbReference>
<accession>A0AAI9TFB2</accession>
<feature type="domain" description="TCTP" evidence="4">
    <location>
        <begin position="50"/>
        <end position="233"/>
    </location>
</feature>
<dbReference type="EMBL" id="LACB01000228">
    <property type="protein sequence ID" value="KAJ9486092.1"/>
    <property type="molecule type" value="Genomic_DNA"/>
</dbReference>
<comment type="similarity">
    <text evidence="2">Belongs to the TCTP family.</text>
</comment>
<dbReference type="GO" id="GO:0005509">
    <property type="term" value="F:calcium ion binding"/>
    <property type="evidence" value="ECO:0007669"/>
    <property type="project" value="TreeGrafter"/>
</dbReference>
<proteinExistence type="inferred from homology"/>